<proteinExistence type="predicted"/>
<protein>
    <recommendedName>
        <fullName evidence="2">Beta-glucuronidase C-terminal domain-containing protein</fullName>
    </recommendedName>
</protein>
<dbReference type="KEGG" id="pfy:PFICI_05096"/>
<accession>W3XB15</accession>
<evidence type="ECO:0000313" key="4">
    <source>
        <dbReference type="Proteomes" id="UP000030651"/>
    </source>
</evidence>
<dbReference type="InterPro" id="IPR017853">
    <property type="entry name" value="GH"/>
</dbReference>
<evidence type="ECO:0000313" key="3">
    <source>
        <dbReference type="EMBL" id="ETS83220.1"/>
    </source>
</evidence>
<dbReference type="PANTHER" id="PTHR36183:SF2">
    <property type="entry name" value="BETA-GLUCURONIDASE C-TERMINAL DOMAIN-CONTAINING PROTEIN"/>
    <property type="match status" value="1"/>
</dbReference>
<dbReference type="Gene3D" id="3.20.20.80">
    <property type="entry name" value="Glycosidases"/>
    <property type="match status" value="1"/>
</dbReference>
<dbReference type="OMA" id="IRMFHEN"/>
<dbReference type="EMBL" id="KI912111">
    <property type="protein sequence ID" value="ETS83220.1"/>
    <property type="molecule type" value="Genomic_DNA"/>
</dbReference>
<dbReference type="GeneID" id="19270109"/>
<feature type="domain" description="Beta-glucuronidase C-terminal" evidence="2">
    <location>
        <begin position="403"/>
        <end position="513"/>
    </location>
</feature>
<name>W3XB15_PESFW</name>
<dbReference type="SUPFAM" id="SSF51445">
    <property type="entry name" value="(Trans)glycosidases"/>
    <property type="match status" value="1"/>
</dbReference>
<dbReference type="InterPro" id="IPR052974">
    <property type="entry name" value="GH79_Enzymes"/>
</dbReference>
<feature type="signal peptide" evidence="1">
    <location>
        <begin position="1"/>
        <end position="18"/>
    </location>
</feature>
<dbReference type="AlphaFoldDB" id="W3XB15"/>
<dbReference type="Gene3D" id="2.60.40.1180">
    <property type="entry name" value="Golgi alpha-mannosidase II"/>
    <property type="match status" value="1"/>
</dbReference>
<dbReference type="Proteomes" id="UP000030651">
    <property type="component" value="Unassembled WGS sequence"/>
</dbReference>
<dbReference type="RefSeq" id="XP_007831868.1">
    <property type="nucleotide sequence ID" value="XM_007833677.1"/>
</dbReference>
<dbReference type="InParanoid" id="W3XB15"/>
<organism evidence="3 4">
    <name type="scientific">Pestalotiopsis fici (strain W106-1 / CGMCC3.15140)</name>
    <dbReference type="NCBI Taxonomy" id="1229662"/>
    <lineage>
        <taxon>Eukaryota</taxon>
        <taxon>Fungi</taxon>
        <taxon>Dikarya</taxon>
        <taxon>Ascomycota</taxon>
        <taxon>Pezizomycotina</taxon>
        <taxon>Sordariomycetes</taxon>
        <taxon>Xylariomycetidae</taxon>
        <taxon>Amphisphaeriales</taxon>
        <taxon>Sporocadaceae</taxon>
        <taxon>Pestalotiopsis</taxon>
    </lineage>
</organism>
<feature type="chain" id="PRO_5004834471" description="Beta-glucuronidase C-terminal domain-containing protein" evidence="1">
    <location>
        <begin position="19"/>
        <end position="519"/>
    </location>
</feature>
<keyword evidence="4" id="KW-1185">Reference proteome</keyword>
<dbReference type="InterPro" id="IPR031728">
    <property type="entry name" value="GlcAase_C"/>
</dbReference>
<dbReference type="Pfam" id="PF16862">
    <property type="entry name" value="Glyco_hydro_79C"/>
    <property type="match status" value="1"/>
</dbReference>
<evidence type="ECO:0000259" key="2">
    <source>
        <dbReference type="Pfam" id="PF16862"/>
    </source>
</evidence>
<dbReference type="PANTHER" id="PTHR36183">
    <property type="entry name" value="BETA-GLUCURONIDASE"/>
    <property type="match status" value="1"/>
</dbReference>
<gene>
    <name evidence="3" type="ORF">PFICI_05096</name>
</gene>
<sequence>MKYLPLVYLSTFSVGAYAGTLVSSSPPANISGPVAKAFLSYSIEFAWFAEYSGNLSHPNTFTNHLLNNFNDVQGHKPYLRVGGNTQDNALFDPLLKVAVNGTFGNPDIAYPTTLTYGESFFEGYQVFDNVKFSQGFNLGANGTVGFNNLKSTLPLACKALNESNLAYFEIGNEADQYASKKSNRGPIRAAGWNVSLWLDDWRNRSATLESLYAESGCENTPFRLTAPSFAGKTWIEPAFEAGFADYAENVTIIAAHSYVAGANSLGVTLQDTLMNHATTKSVVDGHVDLMSAVAPYTDLPYMIGEGNSLSSQGKSGVSNSFGAALWNIDFALYAASVGIWRIHLHNGVGYNYAAWHPSSWNGTTPVTKAPYYGNIATAATLGNVARNKTQISSIPMSNTTDSAYAIYKDGSLASIAILNMAGYNYTKPPTTRPSKTYSFSISDESKYKAGSVKRLMANGSDAITGITWDGYSYNYNLANGKPSRLTNITNSEQEEPVKVINGAFNVTLPHSSFTLVELA</sequence>
<dbReference type="OrthoDB" id="2796951at2759"/>
<keyword evidence="1" id="KW-0732">Signal</keyword>
<evidence type="ECO:0000256" key="1">
    <source>
        <dbReference type="SAM" id="SignalP"/>
    </source>
</evidence>
<dbReference type="HOGENOM" id="CLU_022148_0_0_1"/>
<reference evidence="4" key="1">
    <citation type="journal article" date="2015" name="BMC Genomics">
        <title>Genomic and transcriptomic analysis of the endophytic fungus Pestalotiopsis fici reveals its lifestyle and high potential for synthesis of natural products.</title>
        <authorList>
            <person name="Wang X."/>
            <person name="Zhang X."/>
            <person name="Liu L."/>
            <person name="Xiang M."/>
            <person name="Wang W."/>
            <person name="Sun X."/>
            <person name="Che Y."/>
            <person name="Guo L."/>
            <person name="Liu G."/>
            <person name="Guo L."/>
            <person name="Wang C."/>
            <person name="Yin W.B."/>
            <person name="Stadler M."/>
            <person name="Zhang X."/>
            <person name="Liu X."/>
        </authorList>
    </citation>
    <scope>NUCLEOTIDE SEQUENCE [LARGE SCALE GENOMIC DNA]</scope>
    <source>
        <strain evidence="4">W106-1 / CGMCC3.15140</strain>
    </source>
</reference>
<dbReference type="InterPro" id="IPR013780">
    <property type="entry name" value="Glyco_hydro_b"/>
</dbReference>
<dbReference type="eggNOG" id="ENOG502QW09">
    <property type="taxonomic scope" value="Eukaryota"/>
</dbReference>